<keyword evidence="2" id="KW-1185">Reference proteome</keyword>
<dbReference type="SUPFAM" id="SSF51735">
    <property type="entry name" value="NAD(P)-binding Rossmann-fold domains"/>
    <property type="match status" value="1"/>
</dbReference>
<organism evidence="1 2">
    <name type="scientific">Prorocentrum cordatum</name>
    <dbReference type="NCBI Taxonomy" id="2364126"/>
    <lineage>
        <taxon>Eukaryota</taxon>
        <taxon>Sar</taxon>
        <taxon>Alveolata</taxon>
        <taxon>Dinophyceae</taxon>
        <taxon>Prorocentrales</taxon>
        <taxon>Prorocentraceae</taxon>
        <taxon>Prorocentrum</taxon>
    </lineage>
</organism>
<feature type="non-terminal residue" evidence="1">
    <location>
        <position position="1"/>
    </location>
</feature>
<feature type="non-terminal residue" evidence="1">
    <location>
        <position position="121"/>
    </location>
</feature>
<dbReference type="Proteomes" id="UP001189429">
    <property type="component" value="Unassembled WGS sequence"/>
</dbReference>
<gene>
    <name evidence="1" type="ORF">PCOR1329_LOCUS38546</name>
</gene>
<dbReference type="PANTHER" id="PTHR43000">
    <property type="entry name" value="DTDP-D-GLUCOSE 4,6-DEHYDRATASE-RELATED"/>
    <property type="match status" value="1"/>
</dbReference>
<reference evidence="1" key="1">
    <citation type="submission" date="2023-10" db="EMBL/GenBank/DDBJ databases">
        <authorList>
            <person name="Chen Y."/>
            <person name="Shah S."/>
            <person name="Dougan E. K."/>
            <person name="Thang M."/>
            <person name="Chan C."/>
        </authorList>
    </citation>
    <scope>NUCLEOTIDE SEQUENCE [LARGE SCALE GENOMIC DNA]</scope>
</reference>
<name>A0ABN9TF81_9DINO</name>
<dbReference type="Gene3D" id="3.90.25.10">
    <property type="entry name" value="UDP-galactose 4-epimerase, domain 1"/>
    <property type="match status" value="1"/>
</dbReference>
<evidence type="ECO:0000313" key="1">
    <source>
        <dbReference type="EMBL" id="CAK0844464.1"/>
    </source>
</evidence>
<comment type="caution">
    <text evidence="1">The sequence shown here is derived from an EMBL/GenBank/DDBJ whole genome shotgun (WGS) entry which is preliminary data.</text>
</comment>
<dbReference type="Gene3D" id="3.40.50.720">
    <property type="entry name" value="NAD(P)-binding Rossmann-like Domain"/>
    <property type="match status" value="1"/>
</dbReference>
<dbReference type="InterPro" id="IPR036291">
    <property type="entry name" value="NAD(P)-bd_dom_sf"/>
</dbReference>
<accession>A0ABN9TF81</accession>
<sequence>VTASGFDCILHSGVVGEAYNIGGKNEKTVVEVAADVLLTLRLEKKRSELVKYIADRARNDACYPITIGKLCSLGWHEEHSWRFGLANTVAWFLQKLQSETRDITKVISAHPNHIATDASQP</sequence>
<proteinExistence type="predicted"/>
<dbReference type="EMBL" id="CAUYUJ010014666">
    <property type="protein sequence ID" value="CAK0844464.1"/>
    <property type="molecule type" value="Genomic_DNA"/>
</dbReference>
<evidence type="ECO:0000313" key="2">
    <source>
        <dbReference type="Proteomes" id="UP001189429"/>
    </source>
</evidence>
<protein>
    <submittedName>
        <fullName evidence="1">Uncharacterized protein</fullName>
    </submittedName>
</protein>